<reference evidence="1 2" key="1">
    <citation type="journal article" date="2017" name="Mol. Plant">
        <title>The Genome of Medicinal Plant Macleaya cordata Provides New Insights into Benzylisoquinoline Alkaloids Metabolism.</title>
        <authorList>
            <person name="Liu X."/>
            <person name="Liu Y."/>
            <person name="Huang P."/>
            <person name="Ma Y."/>
            <person name="Qing Z."/>
            <person name="Tang Q."/>
            <person name="Cao H."/>
            <person name="Cheng P."/>
            <person name="Zheng Y."/>
            <person name="Yuan Z."/>
            <person name="Zhou Y."/>
            <person name="Liu J."/>
            <person name="Tang Z."/>
            <person name="Zhuo Y."/>
            <person name="Zhang Y."/>
            <person name="Yu L."/>
            <person name="Huang J."/>
            <person name="Yang P."/>
            <person name="Peng Q."/>
            <person name="Zhang J."/>
            <person name="Jiang W."/>
            <person name="Zhang Z."/>
            <person name="Lin K."/>
            <person name="Ro D.K."/>
            <person name="Chen X."/>
            <person name="Xiong X."/>
            <person name="Shang Y."/>
            <person name="Huang S."/>
            <person name="Zeng J."/>
        </authorList>
    </citation>
    <scope>NUCLEOTIDE SEQUENCE [LARGE SCALE GENOMIC DNA]</scope>
    <source>
        <strain evidence="2">cv. BLH2017</strain>
        <tissue evidence="1">Root</tissue>
    </source>
</reference>
<comment type="caution">
    <text evidence="1">The sequence shown here is derived from an EMBL/GenBank/DDBJ whole genome shotgun (WGS) entry which is preliminary data.</text>
</comment>
<accession>A0A200QRI7</accession>
<dbReference type="InParanoid" id="A0A200QRI7"/>
<protein>
    <submittedName>
        <fullName evidence="1">Uncharacterized protein</fullName>
    </submittedName>
</protein>
<organism evidence="1 2">
    <name type="scientific">Macleaya cordata</name>
    <name type="common">Five-seeded plume-poppy</name>
    <name type="synonym">Bocconia cordata</name>
    <dbReference type="NCBI Taxonomy" id="56857"/>
    <lineage>
        <taxon>Eukaryota</taxon>
        <taxon>Viridiplantae</taxon>
        <taxon>Streptophyta</taxon>
        <taxon>Embryophyta</taxon>
        <taxon>Tracheophyta</taxon>
        <taxon>Spermatophyta</taxon>
        <taxon>Magnoliopsida</taxon>
        <taxon>Ranunculales</taxon>
        <taxon>Papaveraceae</taxon>
        <taxon>Papaveroideae</taxon>
        <taxon>Macleaya</taxon>
    </lineage>
</organism>
<keyword evidence="2" id="KW-1185">Reference proteome</keyword>
<dbReference type="Proteomes" id="UP000195402">
    <property type="component" value="Unassembled WGS sequence"/>
</dbReference>
<dbReference type="OrthoDB" id="1736928at2759"/>
<dbReference type="AlphaFoldDB" id="A0A200QRI7"/>
<gene>
    <name evidence="1" type="ORF">BVC80_621g2</name>
</gene>
<sequence length="92" mass="10648">MVMQFQGVMAWNFNFRRDLRAEEQISLSELLLLMGDLPCLILEEEDEIKCSFSNATSFSSKECYDYSCKEEGEKFPLKLLWCKGVPSKVLPL</sequence>
<dbReference type="EMBL" id="MVGT01001212">
    <property type="protein sequence ID" value="OVA13104.1"/>
    <property type="molecule type" value="Genomic_DNA"/>
</dbReference>
<evidence type="ECO:0000313" key="1">
    <source>
        <dbReference type="EMBL" id="OVA13104.1"/>
    </source>
</evidence>
<evidence type="ECO:0000313" key="2">
    <source>
        <dbReference type="Proteomes" id="UP000195402"/>
    </source>
</evidence>
<proteinExistence type="predicted"/>
<name>A0A200QRI7_MACCD</name>